<evidence type="ECO:0000256" key="1">
    <source>
        <dbReference type="SAM" id="Phobius"/>
    </source>
</evidence>
<reference evidence="2 3" key="1">
    <citation type="submission" date="2020-08" db="EMBL/GenBank/DDBJ databases">
        <title>Genomic Encyclopedia of Type Strains, Phase III (KMG-III): the genomes of soil and plant-associated and newly described type strains.</title>
        <authorList>
            <person name="Whitman W."/>
        </authorList>
    </citation>
    <scope>NUCLEOTIDE SEQUENCE [LARGE SCALE GENOMIC DNA]</scope>
    <source>
        <strain evidence="2 3">CECT 4113</strain>
    </source>
</reference>
<organism evidence="2 3">
    <name type="scientific">Rhizobium pisi</name>
    <dbReference type="NCBI Taxonomy" id="574561"/>
    <lineage>
        <taxon>Bacteria</taxon>
        <taxon>Pseudomonadati</taxon>
        <taxon>Pseudomonadota</taxon>
        <taxon>Alphaproteobacteria</taxon>
        <taxon>Hyphomicrobiales</taxon>
        <taxon>Rhizobiaceae</taxon>
        <taxon>Rhizobium/Agrobacterium group</taxon>
        <taxon>Rhizobium</taxon>
    </lineage>
</organism>
<keyword evidence="3" id="KW-1185">Reference proteome</keyword>
<name>A0A7W5BUE1_9HYPH</name>
<dbReference type="Proteomes" id="UP000518315">
    <property type="component" value="Unassembled WGS sequence"/>
</dbReference>
<dbReference type="EMBL" id="JACHXH010000043">
    <property type="protein sequence ID" value="MBB3138999.1"/>
    <property type="molecule type" value="Genomic_DNA"/>
</dbReference>
<protein>
    <submittedName>
        <fullName evidence="2">Uncharacterized protein</fullName>
    </submittedName>
</protein>
<feature type="transmembrane region" description="Helical" evidence="1">
    <location>
        <begin position="47"/>
        <end position="66"/>
    </location>
</feature>
<dbReference type="AlphaFoldDB" id="A0A7W5BUE1"/>
<evidence type="ECO:0000313" key="2">
    <source>
        <dbReference type="EMBL" id="MBB3138999.1"/>
    </source>
</evidence>
<keyword evidence="1" id="KW-1133">Transmembrane helix</keyword>
<dbReference type="RefSeq" id="WP_245438356.1">
    <property type="nucleotide sequence ID" value="NZ_JACHXH010000043.1"/>
</dbReference>
<gene>
    <name evidence="2" type="ORF">FHS26_006779</name>
</gene>
<keyword evidence="1" id="KW-0472">Membrane</keyword>
<sequence>MGGASIATFPWFCLTVFFGPDEAYTNDHITYHNGMMTWWGLLEAVELLAEIAVFGIAAGGLFWLVAASGVKSRPAFEKVFE</sequence>
<accession>A0A7W5BUE1</accession>
<keyword evidence="1" id="KW-0812">Transmembrane</keyword>
<proteinExistence type="predicted"/>
<evidence type="ECO:0000313" key="3">
    <source>
        <dbReference type="Proteomes" id="UP000518315"/>
    </source>
</evidence>
<comment type="caution">
    <text evidence="2">The sequence shown here is derived from an EMBL/GenBank/DDBJ whole genome shotgun (WGS) entry which is preliminary data.</text>
</comment>